<feature type="compositionally biased region" description="Low complexity" evidence="1">
    <location>
        <begin position="280"/>
        <end position="290"/>
    </location>
</feature>
<name>A0A139ATK3_GONPJ</name>
<dbReference type="InterPro" id="IPR036770">
    <property type="entry name" value="Ankyrin_rpt-contain_sf"/>
</dbReference>
<feature type="transmembrane region" description="Helical" evidence="2">
    <location>
        <begin position="1233"/>
        <end position="1255"/>
    </location>
</feature>
<feature type="region of interest" description="Disordered" evidence="1">
    <location>
        <begin position="1"/>
        <end position="24"/>
    </location>
</feature>
<feature type="compositionally biased region" description="Pro residues" evidence="1">
    <location>
        <begin position="457"/>
        <end position="470"/>
    </location>
</feature>
<dbReference type="Pfam" id="PF01833">
    <property type="entry name" value="TIG"/>
    <property type="match status" value="1"/>
</dbReference>
<evidence type="ECO:0000256" key="1">
    <source>
        <dbReference type="SAM" id="MobiDB-lite"/>
    </source>
</evidence>
<dbReference type="InterPro" id="IPR002909">
    <property type="entry name" value="IPT_dom"/>
</dbReference>
<keyword evidence="2" id="KW-0812">Transmembrane</keyword>
<evidence type="ECO:0000259" key="4">
    <source>
        <dbReference type="Pfam" id="PF25603"/>
    </source>
</evidence>
<dbReference type="SUPFAM" id="SSF48403">
    <property type="entry name" value="Ankyrin repeat"/>
    <property type="match status" value="1"/>
</dbReference>
<evidence type="ECO:0000313" key="6">
    <source>
        <dbReference type="Proteomes" id="UP000070544"/>
    </source>
</evidence>
<reference evidence="5 6" key="1">
    <citation type="journal article" date="2015" name="Genome Biol. Evol.">
        <title>Phylogenomic analyses indicate that early fungi evolved digesting cell walls of algal ancestors of land plants.</title>
        <authorList>
            <person name="Chang Y."/>
            <person name="Wang S."/>
            <person name="Sekimoto S."/>
            <person name="Aerts A.L."/>
            <person name="Choi C."/>
            <person name="Clum A."/>
            <person name="LaButti K.M."/>
            <person name="Lindquist E.A."/>
            <person name="Yee Ngan C."/>
            <person name="Ohm R.A."/>
            <person name="Salamov A.A."/>
            <person name="Grigoriev I.V."/>
            <person name="Spatafora J.W."/>
            <person name="Berbee M.L."/>
        </authorList>
    </citation>
    <scope>NUCLEOTIDE SEQUENCE [LARGE SCALE GENOMIC DNA]</scope>
    <source>
        <strain evidence="5 6">JEL478</strain>
    </source>
</reference>
<sequence>MLAHLHHTHPHDSRTTPPLSPPLSPSASYLPMLLFPDDLYTTPLDDADTLMADVALFPSPPNSSAPESPGGRVAPPSILQLPHGHRPSPTPPPVLSHPPLPPPMDASAPPSRATHLSNLRRHLDATRLPPGTVPPFALRVLGVPLVGARSRVETQTRVCVQIVQRGEGSGDFSPDGTGGADALGSFSPPPSTLHSQDASTPLPRLSHIRVPDYSLASRERLRRSVAEEETNGVPQDDDVAFLETVVVCASGGGGGGVGREVLCCGGCVAREVKRTRTRASSPQPGQSSSSMDEDPLFRDPGKRILLFNTNRYVDFESGSAILPTRVTCYCRHWDERVGFCIYFILRDHTSRVLATGLSPPILVTDDHKSAPKPSMNAVPGPGLVLSKPIKPPPSRSTPLPAKRRGRASSEEEHGKVGPVAMARQRRRERVSLVGPLAGVGAGPGTAQVKVKREPESPRSPPSAPGTPGPAPADDSKGGAVGVASVVEQLAARMDRSPPPPTPIVGAGARPWVVETDGAMYIGYAADEAHHGLHAPGGVVAPATGRRRAEDAGDPVIARVVPGEGPLAGGVDVTVLGRGFRDGLTVLFGDVPSPAVQVWNANTLVVVLPPARMPGPVVVGFKDVQAPADARLGGEGMPLFLYKDDSDRALLELALQVVGIRLSGTIDDARSVALRIIAEQTGVAGMELITGGGAGSPAPGLQAALALAGPMPKERLEAAVAAAVRALAGSGEDVKRVLRTKNSGGWTIGHLAVLCDVPKVLDALVNVGGVAAIVERAESSWGWTPMQLGMWLGRARCVDVLLRAGCEWEGRDAAGRGWSDIVTMAGGAADVKNVMERWEAEQKISWEDEVEGEDDTDQWVTEDEDAGDDADDDGDQWVTDDERTEYSEGPEAGQWLDEAVSERTAGDVAEVLPASLEVTSNRSVSDTSVVSVDVERRTRARSRSVRRARTASLGASRGAVVREQWEAEATRVERTRSASGSRGQQGEADASCAGLAVRRSNSFAAGSGINIAPLVPLEDRHGDGGFRHRNHHRRQLSGTSVMDYPPDGFPTNLTAPAAPPQEGLFNNLPWPQGAPNFQMPSMFEHLPTFENPFAGGRWQEYWHMPHLPNLPQMPGFPNVAFPGWVPERARFPLHPEPRRETIPGGLDSFPQGDHHRVPSGHVPPAGTEGWFWRRQSIFGMVPEPFKGGPKNDDQGTQEADRVKEFLRPAGSAAGSSADAVGVEPMQDAVERESVLFSFWLPILTIMMLFAMSRFVVDNHQLFRTLAEFVTFAVLGGRAPAGFPHGGGGGGGGGPATFVGFGANNDGPPLFEVVAAA</sequence>
<feature type="region of interest" description="Disordered" evidence="1">
    <location>
        <begin position="1026"/>
        <end position="1065"/>
    </location>
</feature>
<dbReference type="Proteomes" id="UP000070544">
    <property type="component" value="Unassembled WGS sequence"/>
</dbReference>
<proteinExistence type="predicted"/>
<dbReference type="Gene3D" id="2.60.40.10">
    <property type="entry name" value="Immunoglobulins"/>
    <property type="match status" value="1"/>
</dbReference>
<dbReference type="OrthoDB" id="71307at2759"/>
<dbReference type="InterPro" id="IPR057962">
    <property type="entry name" value="SPT23_MGA2_DBD"/>
</dbReference>
<feature type="region of interest" description="Disordered" evidence="1">
    <location>
        <begin position="274"/>
        <end position="297"/>
    </location>
</feature>
<feature type="region of interest" description="Disordered" evidence="1">
    <location>
        <begin position="366"/>
        <end position="478"/>
    </location>
</feature>
<organism evidence="5 6">
    <name type="scientific">Gonapodya prolifera (strain JEL478)</name>
    <name type="common">Monoblepharis prolifera</name>
    <dbReference type="NCBI Taxonomy" id="1344416"/>
    <lineage>
        <taxon>Eukaryota</taxon>
        <taxon>Fungi</taxon>
        <taxon>Fungi incertae sedis</taxon>
        <taxon>Chytridiomycota</taxon>
        <taxon>Chytridiomycota incertae sedis</taxon>
        <taxon>Monoblepharidomycetes</taxon>
        <taxon>Monoblepharidales</taxon>
        <taxon>Gonapodyaceae</taxon>
        <taxon>Gonapodya</taxon>
    </lineage>
</organism>
<keyword evidence="6" id="KW-1185">Reference proteome</keyword>
<feature type="domain" description="SPT23/MGA2-like DNA-binding" evidence="4">
    <location>
        <begin position="135"/>
        <end position="368"/>
    </location>
</feature>
<evidence type="ECO:0000259" key="3">
    <source>
        <dbReference type="Pfam" id="PF01833"/>
    </source>
</evidence>
<dbReference type="PANTHER" id="PTHR24216">
    <property type="entry name" value="PAXILLIN-RELATED"/>
    <property type="match status" value="1"/>
</dbReference>
<dbReference type="PANTHER" id="PTHR24216:SF65">
    <property type="entry name" value="PAXILLIN-LIKE PROTEIN 1"/>
    <property type="match status" value="1"/>
</dbReference>
<dbReference type="Gene3D" id="1.25.40.20">
    <property type="entry name" value="Ankyrin repeat-containing domain"/>
    <property type="match status" value="1"/>
</dbReference>
<dbReference type="Pfam" id="PF25603">
    <property type="entry name" value="SPT23_MGA2_DBD"/>
    <property type="match status" value="1"/>
</dbReference>
<evidence type="ECO:0000256" key="2">
    <source>
        <dbReference type="SAM" id="Phobius"/>
    </source>
</evidence>
<dbReference type="CDD" id="cd00102">
    <property type="entry name" value="IPT"/>
    <property type="match status" value="1"/>
</dbReference>
<evidence type="ECO:0000313" key="5">
    <source>
        <dbReference type="EMBL" id="KXS20058.1"/>
    </source>
</evidence>
<keyword evidence="2" id="KW-0472">Membrane</keyword>
<feature type="domain" description="IPT/TIG" evidence="3">
    <location>
        <begin position="554"/>
        <end position="618"/>
    </location>
</feature>
<gene>
    <name evidence="5" type="ORF">M427DRAFT_52324</name>
</gene>
<dbReference type="InterPro" id="IPR013783">
    <property type="entry name" value="Ig-like_fold"/>
</dbReference>
<feature type="region of interest" description="Disordered" evidence="1">
    <location>
        <begin position="58"/>
        <end position="114"/>
    </location>
</feature>
<keyword evidence="2" id="KW-1133">Transmembrane helix</keyword>
<protein>
    <submittedName>
        <fullName evidence="5">Uncharacterized protein</fullName>
    </submittedName>
</protein>
<accession>A0A139ATK3</accession>
<dbReference type="SUPFAM" id="SSF81296">
    <property type="entry name" value="E set domains"/>
    <property type="match status" value="1"/>
</dbReference>
<feature type="compositionally biased region" description="Pro residues" evidence="1">
    <location>
        <begin position="88"/>
        <end position="104"/>
    </location>
</feature>
<dbReference type="InterPro" id="IPR014756">
    <property type="entry name" value="Ig_E-set"/>
</dbReference>
<feature type="region of interest" description="Disordered" evidence="1">
    <location>
        <begin position="166"/>
        <end position="206"/>
    </location>
</feature>
<dbReference type="EMBL" id="KQ965736">
    <property type="protein sequence ID" value="KXS20058.1"/>
    <property type="molecule type" value="Genomic_DNA"/>
</dbReference>
<dbReference type="STRING" id="1344416.A0A139ATK3"/>